<reference evidence="2" key="1">
    <citation type="journal article" date="2019" name="Int. J. Syst. Evol. Microbiol.">
        <title>The Global Catalogue of Microorganisms (GCM) 10K type strain sequencing project: providing services to taxonomists for standard genome sequencing and annotation.</title>
        <authorList>
            <consortium name="The Broad Institute Genomics Platform"/>
            <consortium name="The Broad Institute Genome Sequencing Center for Infectious Disease"/>
            <person name="Wu L."/>
            <person name="Ma J."/>
        </authorList>
    </citation>
    <scope>NUCLEOTIDE SEQUENCE [LARGE SCALE GENOMIC DNA]</scope>
    <source>
        <strain evidence="2">CGMCC 4.7289</strain>
    </source>
</reference>
<name>A0ABV8LQT2_9ACTN</name>
<gene>
    <name evidence="1" type="ORF">ACFOZ4_18970</name>
</gene>
<evidence type="ECO:0000313" key="2">
    <source>
        <dbReference type="Proteomes" id="UP001595816"/>
    </source>
</evidence>
<comment type="caution">
    <text evidence="1">The sequence shown here is derived from an EMBL/GenBank/DDBJ whole genome shotgun (WGS) entry which is preliminary data.</text>
</comment>
<proteinExistence type="predicted"/>
<keyword evidence="2" id="KW-1185">Reference proteome</keyword>
<dbReference type="RefSeq" id="WP_253752778.1">
    <property type="nucleotide sequence ID" value="NZ_JAMZDZ010000001.1"/>
</dbReference>
<dbReference type="EMBL" id="JBHSAY010000009">
    <property type="protein sequence ID" value="MFC4132695.1"/>
    <property type="molecule type" value="Genomic_DNA"/>
</dbReference>
<sequence>MHEFSKLPRLAYNGKAFDEIFELLGLRTDAEKARFLGIAESSFNRIRRGVSIPGGQFVASALHAMKSEPKLGGLPAEHTRFDRLFTVAVGRPR</sequence>
<dbReference type="Proteomes" id="UP001595816">
    <property type="component" value="Unassembled WGS sequence"/>
</dbReference>
<organism evidence="1 2">
    <name type="scientific">Hamadaea flava</name>
    <dbReference type="NCBI Taxonomy" id="1742688"/>
    <lineage>
        <taxon>Bacteria</taxon>
        <taxon>Bacillati</taxon>
        <taxon>Actinomycetota</taxon>
        <taxon>Actinomycetes</taxon>
        <taxon>Micromonosporales</taxon>
        <taxon>Micromonosporaceae</taxon>
        <taxon>Hamadaea</taxon>
    </lineage>
</organism>
<accession>A0ABV8LQT2</accession>
<evidence type="ECO:0000313" key="1">
    <source>
        <dbReference type="EMBL" id="MFC4132695.1"/>
    </source>
</evidence>
<evidence type="ECO:0008006" key="3">
    <source>
        <dbReference type="Google" id="ProtNLM"/>
    </source>
</evidence>
<protein>
    <recommendedName>
        <fullName evidence="3">XRE family transcriptional regulator</fullName>
    </recommendedName>
</protein>